<dbReference type="Pfam" id="PF07308">
    <property type="entry name" value="DUF1456"/>
    <property type="match status" value="2"/>
</dbReference>
<protein>
    <submittedName>
        <fullName evidence="1">Uncharacterized conserved protein YehS, DUF1456 family</fullName>
    </submittedName>
</protein>
<organism evidence="1 2">
    <name type="scientific">Lishizhenia tianjinensis</name>
    <dbReference type="NCBI Taxonomy" id="477690"/>
    <lineage>
        <taxon>Bacteria</taxon>
        <taxon>Pseudomonadati</taxon>
        <taxon>Bacteroidota</taxon>
        <taxon>Flavobacteriia</taxon>
        <taxon>Flavobacteriales</taxon>
        <taxon>Crocinitomicaceae</taxon>
        <taxon>Lishizhenia</taxon>
    </lineage>
</organism>
<dbReference type="PANTHER" id="PTHR37805">
    <property type="entry name" value="CYTOPLASMIC PROTEIN-RELATED"/>
    <property type="match status" value="1"/>
</dbReference>
<dbReference type="OrthoDB" id="9788465at2"/>
<evidence type="ECO:0000313" key="1">
    <source>
        <dbReference type="EMBL" id="SFT41376.1"/>
    </source>
</evidence>
<name>A0A1I6XTK7_9FLAO</name>
<dbReference type="Proteomes" id="UP000236454">
    <property type="component" value="Unassembled WGS sequence"/>
</dbReference>
<dbReference type="PANTHER" id="PTHR37805:SF1">
    <property type="entry name" value="CYTOPLASMIC PROTEIN"/>
    <property type="match status" value="1"/>
</dbReference>
<reference evidence="1 2" key="1">
    <citation type="submission" date="2016-10" db="EMBL/GenBank/DDBJ databases">
        <authorList>
            <person name="de Groot N.N."/>
        </authorList>
    </citation>
    <scope>NUCLEOTIDE SEQUENCE [LARGE SCALE GENOMIC DNA]</scope>
    <source>
        <strain evidence="1 2">CGMCC 1.7005</strain>
    </source>
</reference>
<gene>
    <name evidence="1" type="ORF">SAMN05216474_0426</name>
</gene>
<keyword evidence="2" id="KW-1185">Reference proteome</keyword>
<proteinExistence type="predicted"/>
<dbReference type="RefSeq" id="WP_090245811.1">
    <property type="nucleotide sequence ID" value="NZ_FPAS01000001.1"/>
</dbReference>
<evidence type="ECO:0000313" key="2">
    <source>
        <dbReference type="Proteomes" id="UP000236454"/>
    </source>
</evidence>
<dbReference type="EMBL" id="FPAS01000001">
    <property type="protein sequence ID" value="SFT41376.1"/>
    <property type="molecule type" value="Genomic_DNA"/>
</dbReference>
<sequence length="155" mass="17755">MTNNDIIRKLRYILDYGDDQMMATFASAGKEVTRSEVSDWLKKDDDEQFAAINDENLAYFLNGVINNKRGKKEGPLPVAEKKLTNNLILKKLKIAYALTDTDILDLFTLVGLNVGKAELNALFRKPGHKHYRECHDQFLRNFIYGLDKKYGPKKA</sequence>
<accession>A0A1I6XTK7</accession>
<dbReference type="STRING" id="477690.SAMN05216474_0426"/>
<dbReference type="InterPro" id="IPR009921">
    <property type="entry name" value="YehS-like"/>
</dbReference>
<dbReference type="AlphaFoldDB" id="A0A1I6XTK7"/>